<evidence type="ECO:0000313" key="8">
    <source>
        <dbReference type="RefSeq" id="XP_031568376.1"/>
    </source>
</evidence>
<evidence type="ECO:0000256" key="3">
    <source>
        <dbReference type="ARBA" id="ARBA00035647"/>
    </source>
</evidence>
<keyword evidence="7" id="KW-1185">Reference proteome</keyword>
<dbReference type="InParanoid" id="A0A6P8IMW2"/>
<dbReference type="KEGG" id="aten:116303064"/>
<dbReference type="InterPro" id="IPR013177">
    <property type="entry name" value="Ribosomal_mS38_C"/>
</dbReference>
<accession>A0A6P8IMW2</accession>
<reference evidence="8" key="1">
    <citation type="submission" date="2025-08" db="UniProtKB">
        <authorList>
            <consortium name="RefSeq"/>
        </authorList>
    </citation>
    <scope>IDENTIFICATION</scope>
    <source>
        <tissue evidence="8">Tentacle</tissue>
    </source>
</reference>
<dbReference type="AlphaFoldDB" id="A0A6P8IMW2"/>
<dbReference type="GO" id="GO:0005739">
    <property type="term" value="C:mitochondrion"/>
    <property type="evidence" value="ECO:0007669"/>
    <property type="project" value="UniProtKB-SubCell"/>
</dbReference>
<keyword evidence="2" id="KW-0496">Mitochondrion</keyword>
<dbReference type="PANTHER" id="PTHR32035:SF3">
    <property type="entry name" value="SMALL RIBOSOMAL SUBUNIT PROTEIN MS38"/>
    <property type="match status" value="1"/>
</dbReference>
<gene>
    <name evidence="8" type="primary">LOC116303064</name>
</gene>
<evidence type="ECO:0000256" key="4">
    <source>
        <dbReference type="ARBA" id="ARBA00035682"/>
    </source>
</evidence>
<organism evidence="7 8">
    <name type="scientific">Actinia tenebrosa</name>
    <name type="common">Australian red waratah sea anemone</name>
    <dbReference type="NCBI Taxonomy" id="6105"/>
    <lineage>
        <taxon>Eukaryota</taxon>
        <taxon>Metazoa</taxon>
        <taxon>Cnidaria</taxon>
        <taxon>Anthozoa</taxon>
        <taxon>Hexacorallia</taxon>
        <taxon>Actiniaria</taxon>
        <taxon>Actiniidae</taxon>
        <taxon>Actinia</taxon>
    </lineage>
</organism>
<protein>
    <recommendedName>
        <fullName evidence="4">Small ribosomal subunit protein mS38</fullName>
    </recommendedName>
</protein>
<comment type="subcellular location">
    <subcellularLocation>
        <location evidence="1">Mitochondrion</location>
    </subcellularLocation>
</comment>
<dbReference type="OrthoDB" id="10360051at2759"/>
<comment type="similarity">
    <text evidence="3">Belongs to the mitochondrion-specific ribosomal protein mS38 family.</text>
</comment>
<evidence type="ECO:0000256" key="2">
    <source>
        <dbReference type="ARBA" id="ARBA00023128"/>
    </source>
</evidence>
<feature type="compositionally biased region" description="Basic and acidic residues" evidence="5">
    <location>
        <begin position="156"/>
        <end position="181"/>
    </location>
</feature>
<dbReference type="RefSeq" id="XP_031568376.1">
    <property type="nucleotide sequence ID" value="XM_031712516.1"/>
</dbReference>
<feature type="domain" description="Ribosomal protein mS38 C-terminal" evidence="6">
    <location>
        <begin position="127"/>
        <end position="160"/>
    </location>
</feature>
<proteinExistence type="inferred from homology"/>
<evidence type="ECO:0000256" key="5">
    <source>
        <dbReference type="SAM" id="MobiDB-lite"/>
    </source>
</evidence>
<sequence length="181" mass="20864">MLKTLTRIRNLRHSCKVNELRAVVCHHSSYSGTRDEHLVKPRSLLSRQEGIHAKVSLSVQQSPSLLIPNKAKSLVPRIAGITAGIDVHHYPWITISDAHTKNNIGDEALNGDIIGYDTFEMDSNTIHCSSILKKRKQKMNKHKYKKRRKRDKFKRRNLENIKERKQKVRERADERAKQAAG</sequence>
<dbReference type="PANTHER" id="PTHR32035">
    <property type="entry name" value="AURORA KINASE A-INTERACTING PROTEIN"/>
    <property type="match status" value="1"/>
</dbReference>
<evidence type="ECO:0000256" key="1">
    <source>
        <dbReference type="ARBA" id="ARBA00004173"/>
    </source>
</evidence>
<evidence type="ECO:0000259" key="6">
    <source>
        <dbReference type="SMART" id="SM01155"/>
    </source>
</evidence>
<evidence type="ECO:0000313" key="7">
    <source>
        <dbReference type="Proteomes" id="UP000515163"/>
    </source>
</evidence>
<dbReference type="GeneID" id="116303064"/>
<dbReference type="Pfam" id="PF08213">
    <property type="entry name" value="COX24_C"/>
    <property type="match status" value="1"/>
</dbReference>
<feature type="compositionally biased region" description="Basic residues" evidence="5">
    <location>
        <begin position="133"/>
        <end position="155"/>
    </location>
</feature>
<dbReference type="SMART" id="SM01155">
    <property type="entry name" value="DUF1713"/>
    <property type="match status" value="1"/>
</dbReference>
<feature type="region of interest" description="Disordered" evidence="5">
    <location>
        <begin position="133"/>
        <end position="181"/>
    </location>
</feature>
<dbReference type="Proteomes" id="UP000515163">
    <property type="component" value="Unplaced"/>
</dbReference>
<name>A0A6P8IMW2_ACTTE</name>